<dbReference type="InterPro" id="IPR003593">
    <property type="entry name" value="AAA+_ATPase"/>
</dbReference>
<evidence type="ECO:0000313" key="6">
    <source>
        <dbReference type="Proteomes" id="UP000320776"/>
    </source>
</evidence>
<dbReference type="InterPro" id="IPR050093">
    <property type="entry name" value="ABC_SmlMolc_Importer"/>
</dbReference>
<dbReference type="SUPFAM" id="SSF52540">
    <property type="entry name" value="P-loop containing nucleoside triphosphate hydrolases"/>
    <property type="match status" value="1"/>
</dbReference>
<organism evidence="5 6">
    <name type="scientific">Sporomusa termitida</name>
    <dbReference type="NCBI Taxonomy" id="2377"/>
    <lineage>
        <taxon>Bacteria</taxon>
        <taxon>Bacillati</taxon>
        <taxon>Bacillota</taxon>
        <taxon>Negativicutes</taxon>
        <taxon>Selenomonadales</taxon>
        <taxon>Sporomusaceae</taxon>
        <taxon>Sporomusa</taxon>
    </lineage>
</organism>
<dbReference type="GO" id="GO:0016887">
    <property type="term" value="F:ATP hydrolysis activity"/>
    <property type="evidence" value="ECO:0007669"/>
    <property type="project" value="InterPro"/>
</dbReference>
<dbReference type="AlphaFoldDB" id="A0A517DQK9"/>
<keyword evidence="1" id="KW-0813">Transport</keyword>
<evidence type="ECO:0000256" key="2">
    <source>
        <dbReference type="ARBA" id="ARBA00022741"/>
    </source>
</evidence>
<dbReference type="Gene3D" id="3.40.50.300">
    <property type="entry name" value="P-loop containing nucleotide triphosphate hydrolases"/>
    <property type="match status" value="1"/>
</dbReference>
<name>A0A517DQK9_9FIRM</name>
<keyword evidence="3 5" id="KW-0067">ATP-binding</keyword>
<evidence type="ECO:0000259" key="4">
    <source>
        <dbReference type="PROSITE" id="PS50893"/>
    </source>
</evidence>
<accession>A0A517DQK9</accession>
<dbReference type="OrthoDB" id="9802264at2"/>
<dbReference type="PROSITE" id="PS50893">
    <property type="entry name" value="ABC_TRANSPORTER_2"/>
    <property type="match status" value="1"/>
</dbReference>
<dbReference type="Pfam" id="PF00005">
    <property type="entry name" value="ABC_tran"/>
    <property type="match status" value="1"/>
</dbReference>
<evidence type="ECO:0000256" key="1">
    <source>
        <dbReference type="ARBA" id="ARBA00022448"/>
    </source>
</evidence>
<dbReference type="InterPro" id="IPR027417">
    <property type="entry name" value="P-loop_NTPase"/>
</dbReference>
<keyword evidence="2" id="KW-0547">Nucleotide-binding</keyword>
<dbReference type="PROSITE" id="PS00211">
    <property type="entry name" value="ABC_TRANSPORTER_1"/>
    <property type="match status" value="1"/>
</dbReference>
<dbReference type="PANTHER" id="PTHR42781:SF4">
    <property type="entry name" value="SPERMIDINE_PUTRESCINE IMPORT ATP-BINDING PROTEIN POTA"/>
    <property type="match status" value="1"/>
</dbReference>
<dbReference type="SMART" id="SM00382">
    <property type="entry name" value="AAA"/>
    <property type="match status" value="1"/>
</dbReference>
<dbReference type="InterPro" id="IPR017871">
    <property type="entry name" value="ABC_transporter-like_CS"/>
</dbReference>
<sequence>MLRVAVKKKLADFTLDIQFSVANNILVLLGPSGAGKTTILRAIAGLLRPDEGTIAHGERILFSSSAKMFVPPQLRRVSYMFQEFALFPHMDVRTNIWYGVKKYHKDANELYERLLALLHIEHLAARYIDNLSGGEKQRVALARALMAEPEILLLDEPLSALDSDTRLELQEELKRIQGLWQIPFVLVTHDRAEAKALGDEFLFMEKGRQAEHQPLWQDALLQC</sequence>
<feature type="domain" description="ABC transporter" evidence="4">
    <location>
        <begin position="1"/>
        <end position="223"/>
    </location>
</feature>
<dbReference type="InterPro" id="IPR003439">
    <property type="entry name" value="ABC_transporter-like_ATP-bd"/>
</dbReference>
<proteinExistence type="predicted"/>
<protein>
    <submittedName>
        <fullName evidence="5">Sulfate/thiosulfate import ATP-binding protein CysA</fullName>
    </submittedName>
</protein>
<keyword evidence="6" id="KW-1185">Reference proteome</keyword>
<dbReference type="EMBL" id="CP036259">
    <property type="protein sequence ID" value="QDR79642.1"/>
    <property type="molecule type" value="Genomic_DNA"/>
</dbReference>
<dbReference type="RefSeq" id="WP_144349251.1">
    <property type="nucleotide sequence ID" value="NZ_CP036259.1"/>
</dbReference>
<dbReference type="PANTHER" id="PTHR42781">
    <property type="entry name" value="SPERMIDINE/PUTRESCINE IMPORT ATP-BINDING PROTEIN POTA"/>
    <property type="match status" value="1"/>
</dbReference>
<gene>
    <name evidence="5" type="primary">cysA_1</name>
    <name evidence="5" type="ORF">SPTER_09310</name>
</gene>
<dbReference type="KEGG" id="sted:SPTER_09310"/>
<dbReference type="Proteomes" id="UP000320776">
    <property type="component" value="Chromosome"/>
</dbReference>
<dbReference type="GO" id="GO:0005524">
    <property type="term" value="F:ATP binding"/>
    <property type="evidence" value="ECO:0007669"/>
    <property type="project" value="UniProtKB-KW"/>
</dbReference>
<evidence type="ECO:0000313" key="5">
    <source>
        <dbReference type="EMBL" id="QDR79642.1"/>
    </source>
</evidence>
<reference evidence="5 6" key="1">
    <citation type="submission" date="2019-02" db="EMBL/GenBank/DDBJ databases">
        <title>Closed genome of Sporomusa termitida DSM 4440.</title>
        <authorList>
            <person name="Poehlein A."/>
            <person name="Daniel R."/>
        </authorList>
    </citation>
    <scope>NUCLEOTIDE SEQUENCE [LARGE SCALE GENOMIC DNA]</scope>
    <source>
        <strain evidence="5 6">DSM 4440</strain>
    </source>
</reference>
<evidence type="ECO:0000256" key="3">
    <source>
        <dbReference type="ARBA" id="ARBA00022840"/>
    </source>
</evidence>